<dbReference type="AlphaFoldDB" id="A0A8B8AWT1"/>
<organism evidence="3 4">
    <name type="scientific">Crassostrea virginica</name>
    <name type="common">Eastern oyster</name>
    <dbReference type="NCBI Taxonomy" id="6565"/>
    <lineage>
        <taxon>Eukaryota</taxon>
        <taxon>Metazoa</taxon>
        <taxon>Spiralia</taxon>
        <taxon>Lophotrochozoa</taxon>
        <taxon>Mollusca</taxon>
        <taxon>Bivalvia</taxon>
        <taxon>Autobranchia</taxon>
        <taxon>Pteriomorphia</taxon>
        <taxon>Ostreida</taxon>
        <taxon>Ostreoidea</taxon>
        <taxon>Ostreidae</taxon>
        <taxon>Crassostrea</taxon>
    </lineage>
</organism>
<name>A0A8B8AWT1_CRAVI</name>
<evidence type="ECO:0000313" key="4">
    <source>
        <dbReference type="RefSeq" id="XP_022295173.1"/>
    </source>
</evidence>
<feature type="signal peptide" evidence="2">
    <location>
        <begin position="1"/>
        <end position="21"/>
    </location>
</feature>
<evidence type="ECO:0000313" key="3">
    <source>
        <dbReference type="Proteomes" id="UP000694844"/>
    </source>
</evidence>
<evidence type="ECO:0000256" key="2">
    <source>
        <dbReference type="SAM" id="SignalP"/>
    </source>
</evidence>
<feature type="chain" id="PRO_5034174010" evidence="2">
    <location>
        <begin position="22"/>
        <end position="180"/>
    </location>
</feature>
<dbReference type="RefSeq" id="XP_022295173.1">
    <property type="nucleotide sequence ID" value="XM_022439465.1"/>
</dbReference>
<keyword evidence="1" id="KW-0812">Transmembrane</keyword>
<proteinExistence type="predicted"/>
<keyword evidence="1" id="KW-0472">Membrane</keyword>
<dbReference type="Proteomes" id="UP000694844">
    <property type="component" value="Chromosome 7"/>
</dbReference>
<evidence type="ECO:0000256" key="1">
    <source>
        <dbReference type="SAM" id="Phobius"/>
    </source>
</evidence>
<accession>A0A8B8AWT1</accession>
<reference evidence="4" key="1">
    <citation type="submission" date="2025-08" db="UniProtKB">
        <authorList>
            <consortium name="RefSeq"/>
        </authorList>
    </citation>
    <scope>IDENTIFICATION</scope>
    <source>
        <tissue evidence="4">Whole sample</tissue>
    </source>
</reference>
<sequence length="180" mass="20088">MKYQILQCFFLILYSPNSVTSFNCSRNSKEMCLTDCSWSTEENKCKGIQITGTIASKIVPTAVSNNATPCLAVLQKGTEKDHSNEDHLLAIGIPVGFGVVIVIAVFIVITITNRRFFAGHMRQNALYVGSVVAEHCVSTDIYRPEPTSSDSYNDIYSVVNTIRRPNVSNLAFRKKENEWN</sequence>
<dbReference type="OrthoDB" id="6199017at2759"/>
<dbReference type="GeneID" id="111105274"/>
<keyword evidence="3" id="KW-1185">Reference proteome</keyword>
<keyword evidence="1" id="KW-1133">Transmembrane helix</keyword>
<gene>
    <name evidence="4" type="primary">LOC111105274</name>
</gene>
<keyword evidence="2" id="KW-0732">Signal</keyword>
<protein>
    <submittedName>
        <fullName evidence="4">Uncharacterized protein LOC111105274 isoform X3</fullName>
    </submittedName>
</protein>
<feature type="transmembrane region" description="Helical" evidence="1">
    <location>
        <begin position="88"/>
        <end position="112"/>
    </location>
</feature>